<keyword evidence="2" id="KW-1185">Reference proteome</keyword>
<dbReference type="HOGENOM" id="CLU_3032818_0_0_1"/>
<protein>
    <submittedName>
        <fullName evidence="1">Predicted protein</fullName>
    </submittedName>
</protein>
<dbReference type="VEuPathDB" id="FungiDB:LEMA_P095730.1"/>
<reference evidence="2" key="1">
    <citation type="journal article" date="2011" name="Nat. Commun.">
        <title>Effector diversification within compartments of the Leptosphaeria maculans genome affected by Repeat-Induced Point mutations.</title>
        <authorList>
            <person name="Rouxel T."/>
            <person name="Grandaubert J."/>
            <person name="Hane J.K."/>
            <person name="Hoede C."/>
            <person name="van de Wouw A.P."/>
            <person name="Couloux A."/>
            <person name="Dominguez V."/>
            <person name="Anthouard V."/>
            <person name="Bally P."/>
            <person name="Bourras S."/>
            <person name="Cozijnsen A.J."/>
            <person name="Ciuffetti L.M."/>
            <person name="Degrave A."/>
            <person name="Dilmaghani A."/>
            <person name="Duret L."/>
            <person name="Fudal I."/>
            <person name="Goodwin S.B."/>
            <person name="Gout L."/>
            <person name="Glaser N."/>
            <person name="Linglin J."/>
            <person name="Kema G.H.J."/>
            <person name="Lapalu N."/>
            <person name="Lawrence C.B."/>
            <person name="May K."/>
            <person name="Meyer M."/>
            <person name="Ollivier B."/>
            <person name="Poulain J."/>
            <person name="Schoch C.L."/>
            <person name="Simon A."/>
            <person name="Spatafora J.W."/>
            <person name="Stachowiak A."/>
            <person name="Turgeon B.G."/>
            <person name="Tyler B.M."/>
            <person name="Vincent D."/>
            <person name="Weissenbach J."/>
            <person name="Amselem J."/>
            <person name="Quesneville H."/>
            <person name="Oliver R.P."/>
            <person name="Wincker P."/>
            <person name="Balesdent M.-H."/>
            <person name="Howlett B.J."/>
        </authorList>
    </citation>
    <scope>NUCLEOTIDE SEQUENCE [LARGE SCALE GENOMIC DNA]</scope>
    <source>
        <strain evidence="2">JN3 / isolate v23.1.3 / race Av1-4-5-6-7-8</strain>
    </source>
</reference>
<organism evidence="2">
    <name type="scientific">Leptosphaeria maculans (strain JN3 / isolate v23.1.3 / race Av1-4-5-6-7-8)</name>
    <name type="common">Blackleg fungus</name>
    <name type="synonym">Phoma lingam</name>
    <dbReference type="NCBI Taxonomy" id="985895"/>
    <lineage>
        <taxon>Eukaryota</taxon>
        <taxon>Fungi</taxon>
        <taxon>Dikarya</taxon>
        <taxon>Ascomycota</taxon>
        <taxon>Pezizomycotina</taxon>
        <taxon>Dothideomycetes</taxon>
        <taxon>Pleosporomycetidae</taxon>
        <taxon>Pleosporales</taxon>
        <taxon>Pleosporineae</taxon>
        <taxon>Leptosphaeriaceae</taxon>
        <taxon>Plenodomus</taxon>
        <taxon>Plenodomus lingam/Leptosphaeria maculans species complex</taxon>
    </lineage>
</organism>
<evidence type="ECO:0000313" key="2">
    <source>
        <dbReference type="Proteomes" id="UP000002668"/>
    </source>
</evidence>
<sequence length="55" mass="6341">MLVANSALINDISSSRSRITASWKLFNLLISLMIYQEKNTRWIPCGPYAFIICLY</sequence>
<proteinExistence type="predicted"/>
<dbReference type="EMBL" id="FP929133">
    <property type="protein sequence ID" value="CBX98164.1"/>
    <property type="molecule type" value="Genomic_DNA"/>
</dbReference>
<accession>E5A3F1</accession>
<evidence type="ECO:0000313" key="1">
    <source>
        <dbReference type="EMBL" id="CBX98164.1"/>
    </source>
</evidence>
<name>E5A3F1_LEPMJ</name>
<dbReference type="InParanoid" id="E5A3F1"/>
<dbReference type="Proteomes" id="UP000002668">
    <property type="component" value="Genome"/>
</dbReference>
<dbReference type="AlphaFoldDB" id="E5A3F1"/>
<gene>
    <name evidence="1" type="ORF">LEMA_P095730.1</name>
</gene>